<dbReference type="Pfam" id="PF11611">
    <property type="entry name" value="DUF4352"/>
    <property type="match status" value="1"/>
</dbReference>
<evidence type="ECO:0000256" key="2">
    <source>
        <dbReference type="SAM" id="MobiDB-lite"/>
    </source>
</evidence>
<sequence>MSYEPPPPPPYQPPPPPHGYGYGPVPPQPAPPGWGPPAPVKQTGGNRTVLAVVGGVLALCCGGIGIAALSDDTPTTSTSTNAGDTVQETEGGAQGIQQQEKAPAEKPAKPVEADTFNVPAGSKITHQDGGSTVEAVMRSVKTYKKGCNSLDVDPENGLFVVVDVVVTQTKGKGSVNPLHFEFVAEDGTSANALSAVFSGCGEPSLASADLRAGQKRAGKIVFDVGMKAGALEWTPDGLPGEVAGSWAVK</sequence>
<evidence type="ECO:0000313" key="6">
    <source>
        <dbReference type="Proteomes" id="UP000239415"/>
    </source>
</evidence>
<keyword evidence="3" id="KW-0812">Transmembrane</keyword>
<feature type="region of interest" description="Disordered" evidence="2">
    <location>
        <begin position="1"/>
        <end position="40"/>
    </location>
</feature>
<evidence type="ECO:0000256" key="3">
    <source>
        <dbReference type="SAM" id="Phobius"/>
    </source>
</evidence>
<organism evidence="5 6">
    <name type="scientific">Actinoplanes italicus</name>
    <dbReference type="NCBI Taxonomy" id="113567"/>
    <lineage>
        <taxon>Bacteria</taxon>
        <taxon>Bacillati</taxon>
        <taxon>Actinomycetota</taxon>
        <taxon>Actinomycetes</taxon>
        <taxon>Micromonosporales</taxon>
        <taxon>Micromonosporaceae</taxon>
        <taxon>Actinoplanes</taxon>
    </lineage>
</organism>
<feature type="transmembrane region" description="Helical" evidence="3">
    <location>
        <begin position="49"/>
        <end position="69"/>
    </location>
</feature>
<feature type="domain" description="DUF4352" evidence="4">
    <location>
        <begin position="133"/>
        <end position="228"/>
    </location>
</feature>
<proteinExistence type="predicted"/>
<dbReference type="InterPro" id="IPR029051">
    <property type="entry name" value="DUF4352"/>
</dbReference>
<dbReference type="AlphaFoldDB" id="A0A2T0K5Z8"/>
<dbReference type="Gene3D" id="2.60.40.1240">
    <property type="match status" value="1"/>
</dbReference>
<feature type="region of interest" description="Disordered" evidence="2">
    <location>
        <begin position="68"/>
        <end position="110"/>
    </location>
</feature>
<comment type="caution">
    <text evidence="5">The sequence shown here is derived from an EMBL/GenBank/DDBJ whole genome shotgun (WGS) entry which is preliminary data.</text>
</comment>
<keyword evidence="6" id="KW-1185">Reference proteome</keyword>
<keyword evidence="3" id="KW-0472">Membrane</keyword>
<dbReference type="EMBL" id="PVMZ01000013">
    <property type="protein sequence ID" value="PRX18216.1"/>
    <property type="molecule type" value="Genomic_DNA"/>
</dbReference>
<dbReference type="InterPro" id="IPR029050">
    <property type="entry name" value="Immunoprotect_excell_Ig-like"/>
</dbReference>
<keyword evidence="3" id="KW-1133">Transmembrane helix</keyword>
<evidence type="ECO:0000259" key="4">
    <source>
        <dbReference type="Pfam" id="PF11611"/>
    </source>
</evidence>
<feature type="compositionally biased region" description="Pro residues" evidence="2">
    <location>
        <begin position="1"/>
        <end position="39"/>
    </location>
</feature>
<keyword evidence="1" id="KW-0732">Signal</keyword>
<accession>A0A2T0K5Z8</accession>
<protein>
    <submittedName>
        <fullName evidence="5">Uncharacterized protein DUF4352</fullName>
    </submittedName>
</protein>
<evidence type="ECO:0000313" key="5">
    <source>
        <dbReference type="EMBL" id="PRX18216.1"/>
    </source>
</evidence>
<feature type="compositionally biased region" description="Low complexity" evidence="2">
    <location>
        <begin position="68"/>
        <end position="85"/>
    </location>
</feature>
<evidence type="ECO:0000256" key="1">
    <source>
        <dbReference type="ARBA" id="ARBA00022729"/>
    </source>
</evidence>
<dbReference type="Proteomes" id="UP000239415">
    <property type="component" value="Unassembled WGS sequence"/>
</dbReference>
<reference evidence="5 6" key="1">
    <citation type="submission" date="2018-03" db="EMBL/GenBank/DDBJ databases">
        <title>Genomic Encyclopedia of Archaeal and Bacterial Type Strains, Phase II (KMG-II): from individual species to whole genera.</title>
        <authorList>
            <person name="Goeker M."/>
        </authorList>
    </citation>
    <scope>NUCLEOTIDE SEQUENCE [LARGE SCALE GENOMIC DNA]</scope>
    <source>
        <strain evidence="5 6">DSM 43146</strain>
    </source>
</reference>
<gene>
    <name evidence="5" type="ORF">CLV67_11349</name>
</gene>
<name>A0A2T0K5Z8_9ACTN</name>